<evidence type="ECO:0000313" key="5">
    <source>
        <dbReference type="EMBL" id="KAJ8028917.1"/>
    </source>
</evidence>
<dbReference type="PROSITE" id="PS51037">
    <property type="entry name" value="YEATS"/>
    <property type="match status" value="1"/>
</dbReference>
<feature type="compositionally biased region" description="Low complexity" evidence="3">
    <location>
        <begin position="391"/>
        <end position="404"/>
    </location>
</feature>
<feature type="compositionally biased region" description="Basic and acidic residues" evidence="3">
    <location>
        <begin position="488"/>
        <end position="561"/>
    </location>
</feature>
<dbReference type="CDD" id="cd16906">
    <property type="entry name" value="YEATS_AF-9_like"/>
    <property type="match status" value="1"/>
</dbReference>
<evidence type="ECO:0000256" key="3">
    <source>
        <dbReference type="SAM" id="MobiDB-lite"/>
    </source>
</evidence>
<organism evidence="5 6">
    <name type="scientific">Holothuria leucospilota</name>
    <name type="common">Black long sea cucumber</name>
    <name type="synonym">Mertensiothuria leucospilota</name>
    <dbReference type="NCBI Taxonomy" id="206669"/>
    <lineage>
        <taxon>Eukaryota</taxon>
        <taxon>Metazoa</taxon>
        <taxon>Echinodermata</taxon>
        <taxon>Eleutherozoa</taxon>
        <taxon>Echinozoa</taxon>
        <taxon>Holothuroidea</taxon>
        <taxon>Aspidochirotacea</taxon>
        <taxon>Aspidochirotida</taxon>
        <taxon>Holothuriidae</taxon>
        <taxon>Holothuria</taxon>
    </lineage>
</organism>
<name>A0A9Q1GXZ6_HOLLE</name>
<reference evidence="5" key="1">
    <citation type="submission" date="2021-10" db="EMBL/GenBank/DDBJ databases">
        <title>Tropical sea cucumber genome reveals ecological adaptation and Cuvierian tubules defense mechanism.</title>
        <authorList>
            <person name="Chen T."/>
        </authorList>
    </citation>
    <scope>NUCLEOTIDE SEQUENCE</scope>
    <source>
        <strain evidence="5">Nanhai2018</strain>
        <tissue evidence="5">Muscle</tissue>
    </source>
</reference>
<evidence type="ECO:0000313" key="6">
    <source>
        <dbReference type="Proteomes" id="UP001152320"/>
    </source>
</evidence>
<dbReference type="Gene3D" id="1.20.1270.290">
    <property type="match status" value="1"/>
</dbReference>
<feature type="compositionally biased region" description="Basic and acidic residues" evidence="3">
    <location>
        <begin position="254"/>
        <end position="281"/>
    </location>
</feature>
<feature type="compositionally biased region" description="Basic and acidic residues" evidence="3">
    <location>
        <begin position="307"/>
        <end position="320"/>
    </location>
</feature>
<dbReference type="Gene3D" id="2.60.40.1970">
    <property type="entry name" value="YEATS domain"/>
    <property type="match status" value="1"/>
</dbReference>
<feature type="compositionally biased region" description="Polar residues" evidence="3">
    <location>
        <begin position="159"/>
        <end position="173"/>
    </location>
</feature>
<gene>
    <name evidence="5" type="ORF">HOLleu_28174</name>
</gene>
<dbReference type="OrthoDB" id="10053467at2759"/>
<keyword evidence="6" id="KW-1185">Reference proteome</keyword>
<protein>
    <submittedName>
        <fullName evidence="5">Protein ENL</fullName>
    </submittedName>
</protein>
<dbReference type="InterPro" id="IPR052790">
    <property type="entry name" value="YEATS_domain"/>
</dbReference>
<evidence type="ECO:0000256" key="1">
    <source>
        <dbReference type="ARBA" id="ARBA00023242"/>
    </source>
</evidence>
<dbReference type="Pfam" id="PF03366">
    <property type="entry name" value="YEATS"/>
    <property type="match status" value="1"/>
</dbReference>
<dbReference type="Pfam" id="PF17793">
    <property type="entry name" value="AHD"/>
    <property type="match status" value="1"/>
</dbReference>
<dbReference type="GO" id="GO:0003682">
    <property type="term" value="F:chromatin binding"/>
    <property type="evidence" value="ECO:0007669"/>
    <property type="project" value="TreeGrafter"/>
</dbReference>
<dbReference type="PANTHER" id="PTHR47827">
    <property type="entry name" value="AHD DOMAIN-CONTAINING PROTEIN"/>
    <property type="match status" value="1"/>
</dbReference>
<evidence type="ECO:0000259" key="4">
    <source>
        <dbReference type="PROSITE" id="PS51037"/>
    </source>
</evidence>
<proteinExistence type="predicted"/>
<feature type="compositionally biased region" description="Acidic residues" evidence="3">
    <location>
        <begin position="367"/>
        <end position="379"/>
    </location>
</feature>
<dbReference type="GO" id="GO:0045893">
    <property type="term" value="P:positive regulation of DNA-templated transcription"/>
    <property type="evidence" value="ECO:0007669"/>
    <property type="project" value="TreeGrafter"/>
</dbReference>
<feature type="compositionally biased region" description="Low complexity" evidence="3">
    <location>
        <begin position="225"/>
        <end position="246"/>
    </location>
</feature>
<feature type="compositionally biased region" description="Low complexity" evidence="3">
    <location>
        <begin position="339"/>
        <end position="350"/>
    </location>
</feature>
<dbReference type="InterPro" id="IPR055129">
    <property type="entry name" value="YEATS_dom"/>
</dbReference>
<accession>A0A9Q1GXZ6</accession>
<dbReference type="InterPro" id="IPR040930">
    <property type="entry name" value="AF-9_AHD"/>
</dbReference>
<comment type="subcellular location">
    <subcellularLocation>
        <location evidence="2">Nucleus</location>
    </subcellularLocation>
</comment>
<dbReference type="GO" id="GO:0008023">
    <property type="term" value="C:transcription elongation factor complex"/>
    <property type="evidence" value="ECO:0007669"/>
    <property type="project" value="TreeGrafter"/>
</dbReference>
<dbReference type="AlphaFoldDB" id="A0A9Q1GXZ6"/>
<keyword evidence="1 2" id="KW-0539">Nucleus</keyword>
<dbReference type="EMBL" id="JAIZAY010000014">
    <property type="protein sequence ID" value="KAJ8028917.1"/>
    <property type="molecule type" value="Genomic_DNA"/>
</dbReference>
<dbReference type="Proteomes" id="UP001152320">
    <property type="component" value="Chromosome 14"/>
</dbReference>
<feature type="region of interest" description="Disordered" evidence="3">
    <location>
        <begin position="153"/>
        <end position="569"/>
    </location>
</feature>
<feature type="compositionally biased region" description="Basic and acidic residues" evidence="3">
    <location>
        <begin position="435"/>
        <end position="481"/>
    </location>
</feature>
<sequence length="633" mass="69683">MTTQCVQVKLEFGHNAQIRTKPTSDGFTHDWDVFVRGSEGNEIHHCVEKVVFLLHESFNKPKRVIKEPPFRVAESGYGGFTMPIDVYFKNKEEPKKVSFTYDLFLHVDGEPPVNHVRWEKLTFRNPTEDFRRKLLLSGGVGVLNDGGVPPGAHFGLESAGTSSSSGPIENRTVSKGKPGSVSANVPQKKLKTAGAPMKDPNKSTSSKPTKDGKEGKGASKESKASSKGPSKVAAKRPSSSGPSSEPSLKRKKEHSVSSKGEKIKSSSEKSVTDDSRRESSFTKKGKTLPKASVKKDKNLDLFAPEITVEHRAKAEPEHKPSLPPFEEELSTGEVDEPDSPSSKSTGSFSSLPRGGGSGRALETLMAEIDDDNEDDDDQDYSIPFKRDLPKPSYESPENDSSSSDSDYDQISRQKPLKKGMNSPGKKTQKVNKKVTKVEKKPKTEAKTKVVESKKTYSKPKDADARGKGPEVKKKAGNDKSKASGTKSKGTEKKESKTVESKAKPSTDTKPKKVDKPKLENRKKSVDSKNKGVEGKSKSEPKVKNSDSKSKENSKEQQEKKGGPAQTNNMDYLYELVDLHKRLMALKDREKLQKVVDLIGETGDFKITDKTFDFDLCSLDKPTVRKLQEYVPPL</sequence>
<feature type="domain" description="YEATS" evidence="4">
    <location>
        <begin position="1"/>
        <end position="137"/>
    </location>
</feature>
<comment type="caution">
    <text evidence="5">The sequence shown here is derived from an EMBL/GenBank/DDBJ whole genome shotgun (WGS) entry which is preliminary data.</text>
</comment>
<feature type="compositionally biased region" description="Basic and acidic residues" evidence="3">
    <location>
        <begin position="208"/>
        <end position="224"/>
    </location>
</feature>
<feature type="compositionally biased region" description="Acidic residues" evidence="3">
    <location>
        <begin position="325"/>
        <end position="338"/>
    </location>
</feature>
<dbReference type="InterPro" id="IPR038704">
    <property type="entry name" value="YEAST_sf"/>
</dbReference>
<evidence type="ECO:0000256" key="2">
    <source>
        <dbReference type="PROSITE-ProRule" id="PRU00376"/>
    </source>
</evidence>
<dbReference type="PANTHER" id="PTHR47827:SF3">
    <property type="entry name" value="AF-9 ANC1 HOMOLOGY DOMAIN-CONTAINING PROTEIN"/>
    <property type="match status" value="1"/>
</dbReference>